<dbReference type="AlphaFoldDB" id="A0A1R0GVD7"/>
<dbReference type="EMBL" id="LSSL01003076">
    <property type="protein sequence ID" value="OLY80839.1"/>
    <property type="molecule type" value="Genomic_DNA"/>
</dbReference>
<protein>
    <submittedName>
        <fullName evidence="1">Uncharacterized protein</fullName>
    </submittedName>
</protein>
<sequence length="95" mass="10414">MNQYEQDFAVLEPDSPRFVVDADTSPPNLSGRLNTPIVSNFQGQISTSDSLPGGISRNTLNESVMDSILRDLYEVAGKTRQVLIPTSNKNALKEC</sequence>
<evidence type="ECO:0000313" key="2">
    <source>
        <dbReference type="Proteomes" id="UP000187455"/>
    </source>
</evidence>
<evidence type="ECO:0000313" key="1">
    <source>
        <dbReference type="EMBL" id="OLY80839.1"/>
    </source>
</evidence>
<dbReference type="OrthoDB" id="411251at2759"/>
<dbReference type="STRING" id="133383.A0A1R0GVD7"/>
<proteinExistence type="predicted"/>
<comment type="caution">
    <text evidence="1">The sequence shown here is derived from an EMBL/GenBank/DDBJ whole genome shotgun (WGS) entry which is preliminary data.</text>
</comment>
<dbReference type="Proteomes" id="UP000187455">
    <property type="component" value="Unassembled WGS sequence"/>
</dbReference>
<reference evidence="1 2" key="1">
    <citation type="journal article" date="2016" name="Mol. Biol. Evol.">
        <title>Genome-Wide Survey of Gut Fungi (Harpellales) Reveals the First Horizontally Transferred Ubiquitin Gene from a Mosquito Host.</title>
        <authorList>
            <person name="Wang Y."/>
            <person name="White M.M."/>
            <person name="Kvist S."/>
            <person name="Moncalvo J.M."/>
        </authorList>
    </citation>
    <scope>NUCLEOTIDE SEQUENCE [LARGE SCALE GENOMIC DNA]</scope>
    <source>
        <strain evidence="1 2">ALG-7-W6</strain>
    </source>
</reference>
<accession>A0A1R0GVD7</accession>
<organism evidence="1 2">
    <name type="scientific">Smittium mucronatum</name>
    <dbReference type="NCBI Taxonomy" id="133383"/>
    <lineage>
        <taxon>Eukaryota</taxon>
        <taxon>Fungi</taxon>
        <taxon>Fungi incertae sedis</taxon>
        <taxon>Zoopagomycota</taxon>
        <taxon>Kickxellomycotina</taxon>
        <taxon>Harpellomycetes</taxon>
        <taxon>Harpellales</taxon>
        <taxon>Legeriomycetaceae</taxon>
        <taxon>Smittium</taxon>
    </lineage>
</organism>
<gene>
    <name evidence="1" type="ORF">AYI68_g5059</name>
</gene>
<keyword evidence="2" id="KW-1185">Reference proteome</keyword>
<name>A0A1R0GVD7_9FUNG</name>